<protein>
    <submittedName>
        <fullName evidence="2">Uncharacterized protein MANES_15G116600</fullName>
    </submittedName>
</protein>
<organism evidence="2">
    <name type="scientific">Rhizophora mucronata</name>
    <name type="common">Asiatic mangrove</name>
    <dbReference type="NCBI Taxonomy" id="61149"/>
    <lineage>
        <taxon>Eukaryota</taxon>
        <taxon>Viridiplantae</taxon>
        <taxon>Streptophyta</taxon>
        <taxon>Embryophyta</taxon>
        <taxon>Tracheophyta</taxon>
        <taxon>Spermatophyta</taxon>
        <taxon>Magnoliopsida</taxon>
        <taxon>eudicotyledons</taxon>
        <taxon>Gunneridae</taxon>
        <taxon>Pentapetalae</taxon>
        <taxon>rosids</taxon>
        <taxon>fabids</taxon>
        <taxon>Malpighiales</taxon>
        <taxon>Rhizophoraceae</taxon>
        <taxon>Rhizophora</taxon>
    </lineage>
</organism>
<dbReference type="PANTHER" id="PTHR37187:SF19">
    <property type="entry name" value="(RAPE) HYPOTHETICAL PROTEIN"/>
    <property type="match status" value="1"/>
</dbReference>
<proteinExistence type="predicted"/>
<feature type="compositionally biased region" description="Basic and acidic residues" evidence="1">
    <location>
        <begin position="40"/>
        <end position="50"/>
    </location>
</feature>
<dbReference type="EMBL" id="GGEC01003458">
    <property type="protein sequence ID" value="MBW83941.1"/>
    <property type="molecule type" value="Transcribed_RNA"/>
</dbReference>
<name>A0A2P2IRT0_RHIMU</name>
<evidence type="ECO:0000313" key="2">
    <source>
        <dbReference type="EMBL" id="MBW83941.1"/>
    </source>
</evidence>
<evidence type="ECO:0000256" key="1">
    <source>
        <dbReference type="SAM" id="MobiDB-lite"/>
    </source>
</evidence>
<sequence>MKEPHYGNEKSSSSSSSDDESHTDAKKEEKTHDSVSIAISHRDEEKKVDTISEVVPHISGKGKPLKEANNNSDVEPAPVINSDTPVVPMSEVVRPVVENLQVESSEFAVSASIENMNKILPVSSETSGVPLGLLSEKGDDTLDEKLTFVEVTSAAATSNDVQIAKESETHECHETRPLVDSAPQLAQRTTWMSCCGLFETFTGSSR</sequence>
<accession>A0A2P2IRT0</accession>
<feature type="compositionally biased region" description="Basic and acidic residues" evidence="1">
    <location>
        <begin position="19"/>
        <end position="33"/>
    </location>
</feature>
<feature type="region of interest" description="Disordered" evidence="1">
    <location>
        <begin position="1"/>
        <end position="82"/>
    </location>
</feature>
<dbReference type="PANTHER" id="PTHR37187">
    <property type="entry name" value="EXPRESSED PROTEIN"/>
    <property type="match status" value="1"/>
</dbReference>
<dbReference type="AlphaFoldDB" id="A0A2P2IRT0"/>
<reference evidence="2" key="1">
    <citation type="submission" date="2018-02" db="EMBL/GenBank/DDBJ databases">
        <title>Rhizophora mucronata_Transcriptome.</title>
        <authorList>
            <person name="Meera S.P."/>
            <person name="Sreeshan A."/>
            <person name="Augustine A."/>
        </authorList>
    </citation>
    <scope>NUCLEOTIDE SEQUENCE</scope>
    <source>
        <tissue evidence="2">Leaf</tissue>
    </source>
</reference>